<evidence type="ECO:0000256" key="7">
    <source>
        <dbReference type="ARBA" id="ARBA00022553"/>
    </source>
</evidence>
<keyword evidence="6" id="KW-0963">Cytoplasm</keyword>
<keyword evidence="9" id="KW-0677">Repeat</keyword>
<accession>A0ABQ9E8L8</accession>
<evidence type="ECO:0000256" key="12">
    <source>
        <dbReference type="ARBA" id="ARBA00022803"/>
    </source>
</evidence>
<comment type="similarity">
    <text evidence="4">Belongs to the APC5 family.</text>
</comment>
<proteinExistence type="inferred from homology"/>
<evidence type="ECO:0000256" key="2">
    <source>
        <dbReference type="ARBA" id="ARBA00004186"/>
    </source>
</evidence>
<evidence type="ECO:0000256" key="6">
    <source>
        <dbReference type="ARBA" id="ARBA00022490"/>
    </source>
</evidence>
<comment type="pathway">
    <text evidence="3">Protein modification; protein ubiquitination.</text>
</comment>
<dbReference type="InterPro" id="IPR011990">
    <property type="entry name" value="TPR-like_helical_dom_sf"/>
</dbReference>
<evidence type="ECO:0000256" key="9">
    <source>
        <dbReference type="ARBA" id="ARBA00022737"/>
    </source>
</evidence>
<evidence type="ECO:0000256" key="11">
    <source>
        <dbReference type="ARBA" id="ARBA00022786"/>
    </source>
</evidence>
<dbReference type="Pfam" id="PF12862">
    <property type="entry name" value="ANAPC5"/>
    <property type="match status" value="2"/>
</dbReference>
<evidence type="ECO:0000256" key="1">
    <source>
        <dbReference type="ARBA" id="ARBA00004123"/>
    </source>
</evidence>
<comment type="function">
    <text evidence="17">Component of the anaphase promoting complex/cyclosome (APC/C), a cell cycle-regulated E3 ubiquitin ligase that controls progression through mitosis and the G1 phase of the cell cycle. The APC/C complex acts by mediating ubiquitination and subsequent degradation of target proteins: it mainly mediates the formation of 'Lys-11'-linked polyubiquitin chains and, to a lower extent, the formation of 'Lys-48'- and 'Lys-63'-linked polyubiquitin chains. The APC/C complex catalyzes assembly of branched 'Lys-11'-/'Lys-48'-linked branched ubiquitin chains on target proteins.</text>
</comment>
<evidence type="ECO:0000256" key="14">
    <source>
        <dbReference type="ARBA" id="ARBA00023242"/>
    </source>
</evidence>
<evidence type="ECO:0000256" key="4">
    <source>
        <dbReference type="ARBA" id="ARBA00007450"/>
    </source>
</evidence>
<feature type="domain" description="Anaphase-promoting complex subunit 5 N-terminal" evidence="19">
    <location>
        <begin position="31"/>
        <end position="156"/>
    </location>
</feature>
<dbReference type="PANTHER" id="PTHR12830:SF9">
    <property type="entry name" value="ANAPHASE-PROMOTING COMPLEX SUBUNIT 5"/>
    <property type="match status" value="1"/>
</dbReference>
<evidence type="ECO:0000259" key="19">
    <source>
        <dbReference type="Pfam" id="PF21371"/>
    </source>
</evidence>
<evidence type="ECO:0000259" key="18">
    <source>
        <dbReference type="Pfam" id="PF12862"/>
    </source>
</evidence>
<dbReference type="PANTHER" id="PTHR12830">
    <property type="entry name" value="ANAPHASE-PROMOTING COMPLEX SUBUNIT 5"/>
    <property type="match status" value="1"/>
</dbReference>
<keyword evidence="13" id="KW-0206">Cytoskeleton</keyword>
<evidence type="ECO:0000256" key="10">
    <source>
        <dbReference type="ARBA" id="ARBA00022776"/>
    </source>
</evidence>
<evidence type="ECO:0000256" key="16">
    <source>
        <dbReference type="ARBA" id="ARBA00031069"/>
    </source>
</evidence>
<dbReference type="InterPro" id="IPR048968">
    <property type="entry name" value="Apc5_N"/>
</dbReference>
<keyword evidence="11" id="KW-0833">Ubl conjugation pathway</keyword>
<evidence type="ECO:0000313" key="20">
    <source>
        <dbReference type="EMBL" id="KAJ8300146.1"/>
    </source>
</evidence>
<keyword evidence="8" id="KW-0132">Cell division</keyword>
<dbReference type="Pfam" id="PF21371">
    <property type="entry name" value="Apc5_N"/>
    <property type="match status" value="1"/>
</dbReference>
<organism evidence="20 21">
    <name type="scientific">Tegillarca granosa</name>
    <name type="common">Malaysian cockle</name>
    <name type="synonym">Anadara granosa</name>
    <dbReference type="NCBI Taxonomy" id="220873"/>
    <lineage>
        <taxon>Eukaryota</taxon>
        <taxon>Metazoa</taxon>
        <taxon>Spiralia</taxon>
        <taxon>Lophotrochozoa</taxon>
        <taxon>Mollusca</taxon>
        <taxon>Bivalvia</taxon>
        <taxon>Autobranchia</taxon>
        <taxon>Pteriomorphia</taxon>
        <taxon>Arcoida</taxon>
        <taxon>Arcoidea</taxon>
        <taxon>Arcidae</taxon>
        <taxon>Tegillarca</taxon>
    </lineage>
</organism>
<sequence>MTLRYWKMASSAHTDLFTFTPYGKKPLKEQVTPHKIALLTLVYEYCELKRAQIDILPDFGAQPKDSNISEREKRDFMTTALKLLQSPDLKFYDEGVLPLMDFFQELAKLLNDTSTQPVISGSSVLGIFLRRMILAFEKLSFSQVTKLYTRYKLYFEEYSVPQAEDSEAFGGSLMDSVNSISGHLTRSALGKPFDHSHLDDGKLGDGGGFYSQKQAEYFISRQGFLLKHNENEALTPIKLQERITDMLKSNPDIAEAYCTSLHNLYHYFDRNTNIGGDSNKNPEDDISRRYAALNLAALHYRLGHNWLHRLEEPGASRTAILMARSVAKSGEISLPNLTSLSIQALARHNALVTAKPAREMCSVSSQLVLNLDTSEGGIYHNGEPVCIALCNMAKFYANNGQYSASLDIINNAKNRFPSNSQYASIWMICEQEVLFDRYLLNGKWGAAEQNAILNKEKGEVTEALSVLHKLLEKCKTNQNKYIPEFRCRILLTLTELYIQTGNNTSAISHTLDCISFAKEHHHQYIVAIATVHLAYIQMKLSVQAINLLDKYMIHILSHGSVFDKARTMYCYTKCLVGAKAGASDRISGLNSAVSILNTVIEYFRKIEAFGRVKDAIYFQARLYHELGYMAERNKCAYQFKQLNQQYPTLLRMSVNAL</sequence>
<evidence type="ECO:0000256" key="3">
    <source>
        <dbReference type="ARBA" id="ARBA00004906"/>
    </source>
</evidence>
<dbReference type="Gene3D" id="1.25.40.10">
    <property type="entry name" value="Tetratricopeptide repeat domain"/>
    <property type="match status" value="1"/>
</dbReference>
<dbReference type="InterPro" id="IPR037679">
    <property type="entry name" value="Apc5"/>
</dbReference>
<keyword evidence="14" id="KW-0539">Nucleus</keyword>
<feature type="domain" description="Anaphase-promoting complex subunit 5" evidence="18">
    <location>
        <begin position="456"/>
        <end position="535"/>
    </location>
</feature>
<comment type="caution">
    <text evidence="20">The sequence shown here is derived from an EMBL/GenBank/DDBJ whole genome shotgun (WGS) entry which is preliminary data.</text>
</comment>
<gene>
    <name evidence="20" type="ORF">KUTeg_021665</name>
</gene>
<keyword evidence="10" id="KW-0498">Mitosis</keyword>
<evidence type="ECO:0000256" key="15">
    <source>
        <dbReference type="ARBA" id="ARBA00023306"/>
    </source>
</evidence>
<reference evidence="20 21" key="1">
    <citation type="submission" date="2022-12" db="EMBL/GenBank/DDBJ databases">
        <title>Chromosome-level genome of Tegillarca granosa.</title>
        <authorList>
            <person name="Kim J."/>
        </authorList>
    </citation>
    <scope>NUCLEOTIDE SEQUENCE [LARGE SCALE GENOMIC DNA]</scope>
    <source>
        <strain evidence="20">Teg-2019</strain>
        <tissue evidence="20">Adductor muscle</tissue>
    </source>
</reference>
<feature type="domain" description="Anaphase-promoting complex subunit 5" evidence="18">
    <location>
        <begin position="255"/>
        <end position="305"/>
    </location>
</feature>
<dbReference type="CDD" id="cd16270">
    <property type="entry name" value="Apc5_N"/>
    <property type="match status" value="1"/>
</dbReference>
<dbReference type="EMBL" id="JARBDR010000919">
    <property type="protein sequence ID" value="KAJ8300146.1"/>
    <property type="molecule type" value="Genomic_DNA"/>
</dbReference>
<evidence type="ECO:0000256" key="5">
    <source>
        <dbReference type="ARBA" id="ARBA00016066"/>
    </source>
</evidence>
<dbReference type="InterPro" id="IPR026000">
    <property type="entry name" value="Apc5_dom"/>
</dbReference>
<keyword evidence="15" id="KW-0131">Cell cycle</keyword>
<evidence type="ECO:0000256" key="17">
    <source>
        <dbReference type="ARBA" id="ARBA00045696"/>
    </source>
</evidence>
<protein>
    <recommendedName>
        <fullName evidence="5">Anaphase-promoting complex subunit 5</fullName>
    </recommendedName>
    <alternativeName>
        <fullName evidence="16">Cyclosome subunit 5</fullName>
    </alternativeName>
</protein>
<evidence type="ECO:0000256" key="8">
    <source>
        <dbReference type="ARBA" id="ARBA00022618"/>
    </source>
</evidence>
<keyword evidence="7" id="KW-0597">Phosphoprotein</keyword>
<keyword evidence="12" id="KW-0802">TPR repeat</keyword>
<comment type="subcellular location">
    <subcellularLocation>
        <location evidence="2">Cytoplasm</location>
        <location evidence="2">Cytoskeleton</location>
        <location evidence="2">Spindle</location>
    </subcellularLocation>
    <subcellularLocation>
        <location evidence="1">Nucleus</location>
    </subcellularLocation>
</comment>
<evidence type="ECO:0000313" key="21">
    <source>
        <dbReference type="Proteomes" id="UP001217089"/>
    </source>
</evidence>
<evidence type="ECO:0000256" key="13">
    <source>
        <dbReference type="ARBA" id="ARBA00023212"/>
    </source>
</evidence>
<dbReference type="Proteomes" id="UP001217089">
    <property type="component" value="Unassembled WGS sequence"/>
</dbReference>
<name>A0ABQ9E8L8_TEGGR</name>
<keyword evidence="21" id="KW-1185">Reference proteome</keyword>